<dbReference type="InterPro" id="IPR006059">
    <property type="entry name" value="SBP"/>
</dbReference>
<comment type="caution">
    <text evidence="3">The sequence shown here is derived from an EMBL/GenBank/DDBJ whole genome shotgun (WGS) entry which is preliminary data.</text>
</comment>
<evidence type="ECO:0000313" key="4">
    <source>
        <dbReference type="Proteomes" id="UP001596445"/>
    </source>
</evidence>
<gene>
    <name evidence="3" type="ORF">ACFQQG_15740</name>
</gene>
<name>A0ABD5W5V4_9EURY</name>
<feature type="region of interest" description="Disordered" evidence="2">
    <location>
        <begin position="20"/>
        <end position="83"/>
    </location>
</feature>
<evidence type="ECO:0000256" key="2">
    <source>
        <dbReference type="SAM" id="MobiDB-lite"/>
    </source>
</evidence>
<dbReference type="Pfam" id="PF13416">
    <property type="entry name" value="SBP_bac_8"/>
    <property type="match status" value="1"/>
</dbReference>
<dbReference type="AlphaFoldDB" id="A0ABD5W5V4"/>
<dbReference type="Gene3D" id="3.40.190.10">
    <property type="entry name" value="Periplasmic binding protein-like II"/>
    <property type="match status" value="2"/>
</dbReference>
<evidence type="ECO:0000313" key="3">
    <source>
        <dbReference type="EMBL" id="MFC7059357.1"/>
    </source>
</evidence>
<dbReference type="PROSITE" id="PS51257">
    <property type="entry name" value="PROKAR_LIPOPROTEIN"/>
    <property type="match status" value="1"/>
</dbReference>
<protein>
    <submittedName>
        <fullName evidence="3">Thiamine ABC transporter substrate binding subunit</fullName>
    </submittedName>
</protein>
<accession>A0ABD5W5V4</accession>
<feature type="compositionally biased region" description="Polar residues" evidence="2">
    <location>
        <begin position="68"/>
        <end position="77"/>
    </location>
</feature>
<dbReference type="GeneID" id="76631510"/>
<feature type="compositionally biased region" description="Acidic residues" evidence="2">
    <location>
        <begin position="51"/>
        <end position="67"/>
    </location>
</feature>
<dbReference type="RefSeq" id="WP_267162130.1">
    <property type="nucleotide sequence ID" value="NZ_CP112972.1"/>
</dbReference>
<evidence type="ECO:0000256" key="1">
    <source>
        <dbReference type="ARBA" id="ARBA00022729"/>
    </source>
</evidence>
<reference evidence="3 4" key="1">
    <citation type="journal article" date="2019" name="Int. J. Syst. Evol. Microbiol.">
        <title>The Global Catalogue of Microorganisms (GCM) 10K type strain sequencing project: providing services to taxonomists for standard genome sequencing and annotation.</title>
        <authorList>
            <consortium name="The Broad Institute Genomics Platform"/>
            <consortium name="The Broad Institute Genome Sequencing Center for Infectious Disease"/>
            <person name="Wu L."/>
            <person name="Ma J."/>
        </authorList>
    </citation>
    <scope>NUCLEOTIDE SEQUENCE [LARGE SCALE GENOMIC DNA]</scope>
    <source>
        <strain evidence="3 4">JCM 30072</strain>
    </source>
</reference>
<dbReference type="NCBIfam" id="TIGR01254">
    <property type="entry name" value="sfuA"/>
    <property type="match status" value="1"/>
</dbReference>
<feature type="compositionally biased region" description="Acidic residues" evidence="2">
    <location>
        <begin position="25"/>
        <end position="41"/>
    </location>
</feature>
<keyword evidence="4" id="KW-1185">Reference proteome</keyword>
<dbReference type="PANTHER" id="PTHR30006:SF2">
    <property type="entry name" value="ABC TRANSPORTER SUBSTRATE-BINDING PROTEIN"/>
    <property type="match status" value="1"/>
</dbReference>
<dbReference type="InterPro" id="IPR005948">
    <property type="entry name" value="ThiB-like"/>
</dbReference>
<dbReference type="Proteomes" id="UP001596445">
    <property type="component" value="Unassembled WGS sequence"/>
</dbReference>
<keyword evidence="1" id="KW-0732">Signal</keyword>
<dbReference type="EMBL" id="JBHSZI010000001">
    <property type="protein sequence ID" value="MFC7059357.1"/>
    <property type="molecule type" value="Genomic_DNA"/>
</dbReference>
<dbReference type="PANTHER" id="PTHR30006">
    <property type="entry name" value="THIAMINE-BINDING PERIPLASMIC PROTEIN-RELATED"/>
    <property type="match status" value="1"/>
</dbReference>
<proteinExistence type="predicted"/>
<sequence length="387" mass="42470">MRRRKLLTALGTGAVTAVAGCISGDDGEDGDDTPEETDTPADTETQTATETSDEGSSEDGATTDDEQPTLTIGTYSSFLDAPSVSPGARVKEEFESEFDATLEWAAPDQEINYYIERRSQGVDLNADMYLGLNTDELVRIDSELDDGLFAKAGDVERAGDIRDGLQFDPEGRALPFDTGYVSPVYDGTEVEAPETFDGLLEDQHEGDLIAQNPGTATTGRAFLFHTVHRFGEDGYLDYWADLQDNGVQILGSWSDAYSAWQEGEAPMVVSYSTDQVFAAADGADLEEHQIRFLDDQAYANPEGMAVFQNADEPELARQFMNFILGSELQGIIAEQNVSFPATDTATLSEEYNELAKEPPEAVTFSYDELQGSMETWVEDWERQFISN</sequence>
<dbReference type="SUPFAM" id="SSF53850">
    <property type="entry name" value="Periplasmic binding protein-like II"/>
    <property type="match status" value="1"/>
</dbReference>
<organism evidence="3 4">
    <name type="scientific">Halovenus salina</name>
    <dbReference type="NCBI Taxonomy" id="1510225"/>
    <lineage>
        <taxon>Archaea</taxon>
        <taxon>Methanobacteriati</taxon>
        <taxon>Methanobacteriota</taxon>
        <taxon>Stenosarchaea group</taxon>
        <taxon>Halobacteria</taxon>
        <taxon>Halobacteriales</taxon>
        <taxon>Haloarculaceae</taxon>
        <taxon>Halovenus</taxon>
    </lineage>
</organism>